<feature type="non-terminal residue" evidence="1">
    <location>
        <position position="228"/>
    </location>
</feature>
<dbReference type="Proteomes" id="UP001057452">
    <property type="component" value="Chromosome 5"/>
</dbReference>
<evidence type="ECO:0000313" key="1">
    <source>
        <dbReference type="EMBL" id="KAI4827214.1"/>
    </source>
</evidence>
<sequence>MHPMLSKNWMEELCVAAECVLSYPMGKSAQGAVAILRPMAVADALEMILDDVVLQSDAGLFQEIEADSALCPETTRRAQDQSPGQGVVPGLTTENEDPKAMVRVRDLAMDISIPDNKQDEYLNEESIFEDLEQKNEDHHVYDTKEPPISYIEGVDSALGQVKEIEGQVHQKMSVPDNKQDEYLNEESIFEDLEQKNEDHHVYDTKEPPISYIEGVDSALGQVKEIEGH</sequence>
<name>A0ACB9XJA6_CHAAC</name>
<dbReference type="EMBL" id="CM043789">
    <property type="protein sequence ID" value="KAI4827214.1"/>
    <property type="molecule type" value="Genomic_DNA"/>
</dbReference>
<protein>
    <submittedName>
        <fullName evidence="1">Uncharacterized protein</fullName>
    </submittedName>
</protein>
<gene>
    <name evidence="1" type="ORF">KUCAC02_030628</name>
</gene>
<evidence type="ECO:0000313" key="2">
    <source>
        <dbReference type="Proteomes" id="UP001057452"/>
    </source>
</evidence>
<keyword evidence="2" id="KW-1185">Reference proteome</keyword>
<proteinExistence type="predicted"/>
<comment type="caution">
    <text evidence="1">The sequence shown here is derived from an EMBL/GenBank/DDBJ whole genome shotgun (WGS) entry which is preliminary data.</text>
</comment>
<reference evidence="1" key="1">
    <citation type="submission" date="2022-05" db="EMBL/GenBank/DDBJ databases">
        <title>Chromosome-level genome of Chaenocephalus aceratus.</title>
        <authorList>
            <person name="Park H."/>
        </authorList>
    </citation>
    <scope>NUCLEOTIDE SEQUENCE</scope>
    <source>
        <strain evidence="1">KU_202001</strain>
    </source>
</reference>
<accession>A0ACB9XJA6</accession>
<organism evidence="1 2">
    <name type="scientific">Chaenocephalus aceratus</name>
    <name type="common">Blackfin icefish</name>
    <name type="synonym">Chaenichthys aceratus</name>
    <dbReference type="NCBI Taxonomy" id="36190"/>
    <lineage>
        <taxon>Eukaryota</taxon>
        <taxon>Metazoa</taxon>
        <taxon>Chordata</taxon>
        <taxon>Craniata</taxon>
        <taxon>Vertebrata</taxon>
        <taxon>Euteleostomi</taxon>
        <taxon>Actinopterygii</taxon>
        <taxon>Neopterygii</taxon>
        <taxon>Teleostei</taxon>
        <taxon>Neoteleostei</taxon>
        <taxon>Acanthomorphata</taxon>
        <taxon>Eupercaria</taxon>
        <taxon>Perciformes</taxon>
        <taxon>Notothenioidei</taxon>
        <taxon>Channichthyidae</taxon>
        <taxon>Chaenocephalus</taxon>
    </lineage>
</organism>